<organism evidence="3 4">
    <name type="scientific">Trichomonas vaginalis (strain ATCC PRA-98 / G3)</name>
    <dbReference type="NCBI Taxonomy" id="412133"/>
    <lineage>
        <taxon>Eukaryota</taxon>
        <taxon>Metamonada</taxon>
        <taxon>Parabasalia</taxon>
        <taxon>Trichomonadida</taxon>
        <taxon>Trichomonadidae</taxon>
        <taxon>Trichomonas</taxon>
    </lineage>
</organism>
<dbReference type="EMBL" id="DS113611">
    <property type="protein sequence ID" value="EAY00165.1"/>
    <property type="molecule type" value="Genomic_DNA"/>
</dbReference>
<dbReference type="RefSeq" id="XP_001313094.1">
    <property type="nucleotide sequence ID" value="XM_001313093.1"/>
</dbReference>
<dbReference type="VEuPathDB" id="TrichDB:TVAG_052130"/>
<feature type="coiled-coil region" evidence="1">
    <location>
        <begin position="428"/>
        <end position="485"/>
    </location>
</feature>
<evidence type="ECO:0000313" key="3">
    <source>
        <dbReference type="EMBL" id="EAY00165.1"/>
    </source>
</evidence>
<feature type="coiled-coil region" evidence="1">
    <location>
        <begin position="224"/>
        <end position="285"/>
    </location>
</feature>
<feature type="region of interest" description="Disordered" evidence="2">
    <location>
        <begin position="350"/>
        <end position="400"/>
    </location>
</feature>
<protein>
    <submittedName>
        <fullName evidence="3">Uncharacterized protein</fullName>
    </submittedName>
</protein>
<sequence>MSSLPPIRFQAAPAQPSYSGIILTNNSSNSSETFTAYNNKILQNQQNQFLAKQKSRSIAQENKMKELNQRIQDLQKRYLPMMKNVYDQYDDTQKKSKELQTQSQKLIFEDISGLAKKYEELSNKFDRFMQNDLDNKTRPLQEDIKTLKNKTNQILMTTAQHVGTIGEQIDEQVKEFKSVKNKTFLFATSIESKINDLTPNLHTNERKLNEFQKILDTDQFGISYETLEAMLTETLTNLKEVDENVIPAKIEELNTEFHNEIDDIKAKNEEQLQKIVSTLNDIKDQNDQSQSQEASTTSLFEKVIDYSFLIENQLSNLESSTKTEVNVISNNYKDGVKECLETLAEISQPDEYTAAVIDTEPQNEEEEEAKDNNNNKNTEEKDNQNPENNSEENKPKKNPYVSPEMLQQEMQKRKQNQTKKPKNPYVSVEMLQQAMQKRKEERESKKMKIQPNKPIGLRTMIMNMNKNLEDEQKEKEKQKKGKYKTFDGFQMVDDDGGEHLITIPLFEHDEEKYTKQMQELRKAIEIHLIRLRKKIRGRSANNFRNQITAYYLINAIGNTISGDSNLSGHLDNIEAQIDWCINAIQIIDKERIAAQEVGCDPLNLISRISSCNQRCLELIASLEAEKQEQMEVAKPKKPKKPKQKDQPPMYLGPLVNPGLTQVLEGQKPEEEDKNEEEEEKKNEEEEEEEKNEEEQEEEEEEEEKKDKNNKEKYDKEKEDKNDEKLNEKN</sequence>
<dbReference type="SMR" id="A2F4K9"/>
<evidence type="ECO:0000256" key="2">
    <source>
        <dbReference type="SAM" id="MobiDB-lite"/>
    </source>
</evidence>
<evidence type="ECO:0000313" key="4">
    <source>
        <dbReference type="Proteomes" id="UP000001542"/>
    </source>
</evidence>
<proteinExistence type="predicted"/>
<dbReference type="VEuPathDB" id="TrichDB:TVAGG3_0047330"/>
<feature type="region of interest" description="Disordered" evidence="2">
    <location>
        <begin position="629"/>
        <end position="729"/>
    </location>
</feature>
<keyword evidence="4" id="KW-1185">Reference proteome</keyword>
<reference evidence="3" key="2">
    <citation type="journal article" date="2007" name="Science">
        <title>Draft genome sequence of the sexually transmitted pathogen Trichomonas vaginalis.</title>
        <authorList>
            <person name="Carlton J.M."/>
            <person name="Hirt R.P."/>
            <person name="Silva J.C."/>
            <person name="Delcher A.L."/>
            <person name="Schatz M."/>
            <person name="Zhao Q."/>
            <person name="Wortman J.R."/>
            <person name="Bidwell S.L."/>
            <person name="Alsmark U.C.M."/>
            <person name="Besteiro S."/>
            <person name="Sicheritz-Ponten T."/>
            <person name="Noel C.J."/>
            <person name="Dacks J.B."/>
            <person name="Foster P.G."/>
            <person name="Simillion C."/>
            <person name="Van de Peer Y."/>
            <person name="Miranda-Saavedra D."/>
            <person name="Barton G.J."/>
            <person name="Westrop G.D."/>
            <person name="Mueller S."/>
            <person name="Dessi D."/>
            <person name="Fiori P.L."/>
            <person name="Ren Q."/>
            <person name="Paulsen I."/>
            <person name="Zhang H."/>
            <person name="Bastida-Corcuera F.D."/>
            <person name="Simoes-Barbosa A."/>
            <person name="Brown M.T."/>
            <person name="Hayes R.D."/>
            <person name="Mukherjee M."/>
            <person name="Okumura C.Y."/>
            <person name="Schneider R."/>
            <person name="Smith A.J."/>
            <person name="Vanacova S."/>
            <person name="Villalvazo M."/>
            <person name="Haas B.J."/>
            <person name="Pertea M."/>
            <person name="Feldblyum T.V."/>
            <person name="Utterback T.R."/>
            <person name="Shu C.L."/>
            <person name="Osoegawa K."/>
            <person name="de Jong P.J."/>
            <person name="Hrdy I."/>
            <person name="Horvathova L."/>
            <person name="Zubacova Z."/>
            <person name="Dolezal P."/>
            <person name="Malik S.B."/>
            <person name="Logsdon J.M. Jr."/>
            <person name="Henze K."/>
            <person name="Gupta A."/>
            <person name="Wang C.C."/>
            <person name="Dunne R.L."/>
            <person name="Upcroft J.A."/>
            <person name="Upcroft P."/>
            <person name="White O."/>
            <person name="Salzberg S.L."/>
            <person name="Tang P."/>
            <person name="Chiu C.-H."/>
            <person name="Lee Y.-S."/>
            <person name="Embley T.M."/>
            <person name="Coombs G.H."/>
            <person name="Mottram J.C."/>
            <person name="Tachezy J."/>
            <person name="Fraser-Liggett C.M."/>
            <person name="Johnson P.J."/>
        </authorList>
    </citation>
    <scope>NUCLEOTIDE SEQUENCE [LARGE SCALE GENOMIC DNA]</scope>
    <source>
        <strain evidence="3">G3</strain>
    </source>
</reference>
<dbReference type="InParanoid" id="A2F4K9"/>
<name>A2F4K9_TRIV3</name>
<dbReference type="Proteomes" id="UP000001542">
    <property type="component" value="Unassembled WGS sequence"/>
</dbReference>
<feature type="compositionally biased region" description="Acidic residues" evidence="2">
    <location>
        <begin position="669"/>
        <end position="703"/>
    </location>
</feature>
<feature type="region of interest" description="Disordered" evidence="2">
    <location>
        <begin position="407"/>
        <end position="426"/>
    </location>
</feature>
<dbReference type="KEGG" id="tva:4757984"/>
<gene>
    <name evidence="3" type="ORF">TVAG_052130</name>
</gene>
<reference evidence="3" key="1">
    <citation type="submission" date="2006-10" db="EMBL/GenBank/DDBJ databases">
        <authorList>
            <person name="Amadeo P."/>
            <person name="Zhao Q."/>
            <person name="Wortman J."/>
            <person name="Fraser-Liggett C."/>
            <person name="Carlton J."/>
        </authorList>
    </citation>
    <scope>NUCLEOTIDE SEQUENCE</scope>
    <source>
        <strain evidence="3">G3</strain>
    </source>
</reference>
<keyword evidence="1" id="KW-0175">Coiled coil</keyword>
<feature type="compositionally biased region" description="Basic and acidic residues" evidence="2">
    <location>
        <begin position="370"/>
        <end position="384"/>
    </location>
</feature>
<dbReference type="AlphaFoldDB" id="A2F4K9"/>
<feature type="coiled-coil region" evidence="1">
    <location>
        <begin position="50"/>
        <end position="131"/>
    </location>
</feature>
<evidence type="ECO:0000256" key="1">
    <source>
        <dbReference type="SAM" id="Coils"/>
    </source>
</evidence>
<accession>A2F4K9</accession>
<feature type="compositionally biased region" description="Basic and acidic residues" evidence="2">
    <location>
        <begin position="704"/>
        <end position="729"/>
    </location>
</feature>
<feature type="compositionally biased region" description="Basic residues" evidence="2">
    <location>
        <begin position="413"/>
        <end position="422"/>
    </location>
</feature>